<dbReference type="GO" id="GO:0005737">
    <property type="term" value="C:cytoplasm"/>
    <property type="evidence" value="ECO:0007669"/>
    <property type="project" value="UniProtKB-SubCell"/>
</dbReference>
<evidence type="ECO:0000256" key="7">
    <source>
        <dbReference type="ARBA" id="ARBA00023239"/>
    </source>
</evidence>
<evidence type="ECO:0000256" key="3">
    <source>
        <dbReference type="ARBA" id="ARBA00022605"/>
    </source>
</evidence>
<dbReference type="InterPro" id="IPR010139">
    <property type="entry name" value="Imidazole-glycPsynth_HisH"/>
</dbReference>
<reference evidence="12 13" key="1">
    <citation type="submission" date="2019-06" db="EMBL/GenBank/DDBJ databases">
        <title>Desulfobotulus mexicanus sp. nov., a novel sulfate-reducing bacterium isolated from the sediment of an alkaline crater lake in Mexico.</title>
        <authorList>
            <person name="Hirschler-Rea A."/>
        </authorList>
    </citation>
    <scope>NUCLEOTIDE SEQUENCE [LARGE SCALE GENOMIC DNA]</scope>
    <source>
        <strain evidence="12 13">PAR22N</strain>
    </source>
</reference>
<keyword evidence="10" id="KW-0963">Cytoplasm</keyword>
<keyword evidence="7 10" id="KW-0456">Lyase</keyword>
<comment type="subcellular location">
    <subcellularLocation>
        <location evidence="10">Cytoplasm</location>
    </subcellularLocation>
</comment>
<sequence>MENVTWTISGASAITLKSARRNSGKWPNPCGTLLSGQRMKKESGFFMWTTDRQPYSPKKRILIVSFGMGNLLSVSSALSHLGASFFVSSEGRDFPEADAFILPGVGAFGTAMENLQKQHLIAPLTREVMEKGKPCLGICLGMQLFAKDSCEMGFHRGLGWLDAHVLPLEPEGLPVPHVGWNDIRIHRKDPFFSTLDDGTNFYFDHSLHLLCSKEMVSAICDYGGPVIAAIQHKNLMAAQFHPEKSQRNGLKLLRNFLNFIEDKSPVETPSC</sequence>
<evidence type="ECO:0000256" key="6">
    <source>
        <dbReference type="ARBA" id="ARBA00023102"/>
    </source>
</evidence>
<dbReference type="AlphaFoldDB" id="A0A5Q4VJI8"/>
<dbReference type="HAMAP" id="MF_00278">
    <property type="entry name" value="HisH"/>
    <property type="match status" value="1"/>
</dbReference>
<feature type="active site" description="Nucleophile" evidence="10">
    <location>
        <position position="139"/>
    </location>
</feature>
<keyword evidence="3 10" id="KW-0028">Amino-acid biosynthesis</keyword>
<proteinExistence type="inferred from homology"/>
<name>A0A5Q4VJI8_9BACT</name>
<evidence type="ECO:0000313" key="13">
    <source>
        <dbReference type="Proteomes" id="UP000321899"/>
    </source>
</evidence>
<dbReference type="EMBL" id="VDMB01000001">
    <property type="protein sequence ID" value="TYT76300.1"/>
    <property type="molecule type" value="Genomic_DNA"/>
</dbReference>
<dbReference type="EC" id="3.5.1.2" evidence="10"/>
<evidence type="ECO:0000259" key="11">
    <source>
        <dbReference type="Pfam" id="PF00117"/>
    </source>
</evidence>
<keyword evidence="6 10" id="KW-0368">Histidine biosynthesis</keyword>
<dbReference type="PROSITE" id="PS51273">
    <property type="entry name" value="GATASE_TYPE_1"/>
    <property type="match status" value="1"/>
</dbReference>
<comment type="subunit">
    <text evidence="2 10">Heterodimer of HisH and HisF.</text>
</comment>
<evidence type="ECO:0000256" key="9">
    <source>
        <dbReference type="ARBA" id="ARBA00049534"/>
    </source>
</evidence>
<feature type="domain" description="Glutamine amidotransferase" evidence="11">
    <location>
        <begin position="98"/>
        <end position="257"/>
    </location>
</feature>
<evidence type="ECO:0000313" key="12">
    <source>
        <dbReference type="EMBL" id="TYT76300.1"/>
    </source>
</evidence>
<dbReference type="InterPro" id="IPR017926">
    <property type="entry name" value="GATASE"/>
</dbReference>
<evidence type="ECO:0000256" key="2">
    <source>
        <dbReference type="ARBA" id="ARBA00011152"/>
    </source>
</evidence>
<evidence type="ECO:0000256" key="8">
    <source>
        <dbReference type="ARBA" id="ARBA00047838"/>
    </source>
</evidence>
<dbReference type="UniPathway" id="UPA00031">
    <property type="reaction ID" value="UER00010"/>
</dbReference>
<dbReference type="GO" id="GO:0016829">
    <property type="term" value="F:lyase activity"/>
    <property type="evidence" value="ECO:0007669"/>
    <property type="project" value="UniProtKB-KW"/>
</dbReference>
<protein>
    <recommendedName>
        <fullName evidence="10">Imidazole glycerol phosphate synthase subunit HisH</fullName>
        <ecNumber evidence="10">4.3.2.10</ecNumber>
    </recommendedName>
    <alternativeName>
        <fullName evidence="10">IGP synthase glutaminase subunit</fullName>
        <ecNumber evidence="10">3.5.1.2</ecNumber>
    </alternativeName>
    <alternativeName>
        <fullName evidence="10">IGP synthase subunit HisH</fullName>
    </alternativeName>
    <alternativeName>
        <fullName evidence="10">ImGP synthase subunit HisH</fullName>
        <shortName evidence="10">IGPS subunit HisH</shortName>
    </alternativeName>
</protein>
<dbReference type="Proteomes" id="UP000321899">
    <property type="component" value="Unassembled WGS sequence"/>
</dbReference>
<comment type="catalytic activity">
    <reaction evidence="8 10">
        <text>5-[(5-phospho-1-deoxy-D-ribulos-1-ylimino)methylamino]-1-(5-phospho-beta-D-ribosyl)imidazole-4-carboxamide + L-glutamine = D-erythro-1-(imidazol-4-yl)glycerol 3-phosphate + 5-amino-1-(5-phospho-beta-D-ribosyl)imidazole-4-carboxamide + L-glutamate + H(+)</text>
        <dbReference type="Rhea" id="RHEA:24793"/>
        <dbReference type="ChEBI" id="CHEBI:15378"/>
        <dbReference type="ChEBI" id="CHEBI:29985"/>
        <dbReference type="ChEBI" id="CHEBI:58278"/>
        <dbReference type="ChEBI" id="CHEBI:58359"/>
        <dbReference type="ChEBI" id="CHEBI:58475"/>
        <dbReference type="ChEBI" id="CHEBI:58525"/>
        <dbReference type="EC" id="4.3.2.10"/>
    </reaction>
</comment>
<dbReference type="PANTHER" id="PTHR42701:SF1">
    <property type="entry name" value="IMIDAZOLE GLYCEROL PHOSPHATE SYNTHASE SUBUNIT HISH"/>
    <property type="match status" value="1"/>
</dbReference>
<evidence type="ECO:0000256" key="5">
    <source>
        <dbReference type="ARBA" id="ARBA00022962"/>
    </source>
</evidence>
<dbReference type="OrthoDB" id="9807749at2"/>
<dbReference type="GO" id="GO:0000107">
    <property type="term" value="F:imidazoleglycerol-phosphate synthase activity"/>
    <property type="evidence" value="ECO:0007669"/>
    <property type="project" value="UniProtKB-UniRule"/>
</dbReference>
<evidence type="ECO:0000256" key="10">
    <source>
        <dbReference type="HAMAP-Rule" id="MF_00278"/>
    </source>
</evidence>
<evidence type="ECO:0000256" key="1">
    <source>
        <dbReference type="ARBA" id="ARBA00005091"/>
    </source>
</evidence>
<gene>
    <name evidence="10 12" type="primary">hisH</name>
    <name evidence="12" type="ORF">FIM25_01750</name>
</gene>
<dbReference type="EC" id="4.3.2.10" evidence="10"/>
<dbReference type="GO" id="GO:0004359">
    <property type="term" value="F:glutaminase activity"/>
    <property type="evidence" value="ECO:0007669"/>
    <property type="project" value="UniProtKB-EC"/>
</dbReference>
<keyword evidence="4 10" id="KW-0378">Hydrolase</keyword>
<dbReference type="SUPFAM" id="SSF52317">
    <property type="entry name" value="Class I glutamine amidotransferase-like"/>
    <property type="match status" value="1"/>
</dbReference>
<comment type="function">
    <text evidence="10">IGPS catalyzes the conversion of PRFAR and glutamine to IGP, AICAR and glutamate. The HisH subunit catalyzes the hydrolysis of glutamine to glutamate and ammonia as part of the synthesis of IGP and AICAR. The resulting ammonia molecule is channeled to the active site of HisF.</text>
</comment>
<comment type="catalytic activity">
    <reaction evidence="9 10">
        <text>L-glutamine + H2O = L-glutamate + NH4(+)</text>
        <dbReference type="Rhea" id="RHEA:15889"/>
        <dbReference type="ChEBI" id="CHEBI:15377"/>
        <dbReference type="ChEBI" id="CHEBI:28938"/>
        <dbReference type="ChEBI" id="CHEBI:29985"/>
        <dbReference type="ChEBI" id="CHEBI:58359"/>
        <dbReference type="EC" id="3.5.1.2"/>
    </reaction>
</comment>
<dbReference type="Pfam" id="PF00117">
    <property type="entry name" value="GATase"/>
    <property type="match status" value="1"/>
</dbReference>
<dbReference type="PANTHER" id="PTHR42701">
    <property type="entry name" value="IMIDAZOLE GLYCEROL PHOSPHATE SYNTHASE SUBUNIT HISH"/>
    <property type="match status" value="1"/>
</dbReference>
<dbReference type="CDD" id="cd01748">
    <property type="entry name" value="GATase1_IGP_Synthase"/>
    <property type="match status" value="1"/>
</dbReference>
<feature type="active site" evidence="10">
    <location>
        <position position="243"/>
    </location>
</feature>
<accession>A0A5Q4VJI8</accession>
<comment type="pathway">
    <text evidence="1 10">Amino-acid biosynthesis; L-histidine biosynthesis; L-histidine from 5-phospho-alpha-D-ribose 1-diphosphate: step 5/9.</text>
</comment>
<organism evidence="12 13">
    <name type="scientific">Desulfobotulus mexicanus</name>
    <dbReference type="NCBI Taxonomy" id="2586642"/>
    <lineage>
        <taxon>Bacteria</taxon>
        <taxon>Pseudomonadati</taxon>
        <taxon>Thermodesulfobacteriota</taxon>
        <taxon>Desulfobacteria</taxon>
        <taxon>Desulfobacterales</taxon>
        <taxon>Desulfobacteraceae</taxon>
        <taxon>Desulfobotulus</taxon>
    </lineage>
</organism>
<dbReference type="Gene3D" id="3.40.50.880">
    <property type="match status" value="1"/>
</dbReference>
<comment type="caution">
    <text evidence="12">The sequence shown here is derived from an EMBL/GenBank/DDBJ whole genome shotgun (WGS) entry which is preliminary data.</text>
</comment>
<dbReference type="InterPro" id="IPR029062">
    <property type="entry name" value="Class_I_gatase-like"/>
</dbReference>
<dbReference type="NCBIfam" id="TIGR01855">
    <property type="entry name" value="IMP_synth_hisH"/>
    <property type="match status" value="1"/>
</dbReference>
<keyword evidence="5 10" id="KW-0315">Glutamine amidotransferase</keyword>
<keyword evidence="13" id="KW-1185">Reference proteome</keyword>
<feature type="active site" evidence="10">
    <location>
        <position position="241"/>
    </location>
</feature>
<dbReference type="GO" id="GO:0000105">
    <property type="term" value="P:L-histidine biosynthetic process"/>
    <property type="evidence" value="ECO:0007669"/>
    <property type="project" value="UniProtKB-UniRule"/>
</dbReference>
<evidence type="ECO:0000256" key="4">
    <source>
        <dbReference type="ARBA" id="ARBA00022801"/>
    </source>
</evidence>